<dbReference type="Proteomes" id="UP000003544">
    <property type="component" value="Unassembled WGS sequence"/>
</dbReference>
<dbReference type="NCBIfam" id="NF001377">
    <property type="entry name" value="PRK00278.2-4"/>
    <property type="match status" value="1"/>
</dbReference>
<reference evidence="10 11" key="1">
    <citation type="journal article" date="2011" name="J. Bacteriol.">
        <title>Draft genome sequence of Methylophaga aminisulfidivorans MP T.</title>
        <authorList>
            <person name="Han G.H."/>
            <person name="Kim W."/>
            <person name="Chun J."/>
            <person name="Kim S.W."/>
        </authorList>
    </citation>
    <scope>NUCLEOTIDE SEQUENCE [LARGE SCALE GENOMIC DNA]</scope>
    <source>
        <strain evidence="11">MP(T)</strain>
    </source>
</reference>
<dbReference type="FunFam" id="3.20.20.70:FF:000024">
    <property type="entry name" value="Indole-3-glycerol phosphate synthase"/>
    <property type="match status" value="1"/>
</dbReference>
<dbReference type="InterPro" id="IPR013798">
    <property type="entry name" value="Indole-3-glycerol_P_synth_dom"/>
</dbReference>
<dbReference type="EC" id="4.1.1.48" evidence="8"/>
<dbReference type="GO" id="GO:0004425">
    <property type="term" value="F:indole-3-glycerol-phosphate synthase activity"/>
    <property type="evidence" value="ECO:0007669"/>
    <property type="project" value="UniProtKB-UniRule"/>
</dbReference>
<protein>
    <recommendedName>
        <fullName evidence="8">Indole-3-glycerol phosphate synthase</fullName>
        <shortName evidence="8">IGPS</shortName>
        <ecNumber evidence="8">4.1.1.48</ecNumber>
    </recommendedName>
</protein>
<dbReference type="Pfam" id="PF00218">
    <property type="entry name" value="IGPS"/>
    <property type="match status" value="1"/>
</dbReference>
<gene>
    <name evidence="8" type="primary">trpC</name>
    <name evidence="10" type="ORF">MAMP_02506</name>
</gene>
<accession>F5SUE2</accession>
<dbReference type="NCBIfam" id="NF001373">
    <property type="entry name" value="PRK00278.1-6"/>
    <property type="match status" value="1"/>
</dbReference>
<dbReference type="STRING" id="1026882.MAMP_02506"/>
<proteinExistence type="inferred from homology"/>
<dbReference type="NCBIfam" id="NF001370">
    <property type="entry name" value="PRK00278.1-2"/>
    <property type="match status" value="1"/>
</dbReference>
<evidence type="ECO:0000256" key="8">
    <source>
        <dbReference type="HAMAP-Rule" id="MF_00134"/>
    </source>
</evidence>
<dbReference type="GO" id="GO:0000162">
    <property type="term" value="P:L-tryptophan biosynthetic process"/>
    <property type="evidence" value="ECO:0007669"/>
    <property type="project" value="UniProtKB-UniRule"/>
</dbReference>
<keyword evidence="5 8" id="KW-0822">Tryptophan biosynthesis</keyword>
<dbReference type="PANTHER" id="PTHR22854:SF2">
    <property type="entry name" value="INDOLE-3-GLYCEROL-PHOSPHATE SYNTHASE"/>
    <property type="match status" value="1"/>
</dbReference>
<evidence type="ECO:0000256" key="5">
    <source>
        <dbReference type="ARBA" id="ARBA00022822"/>
    </source>
</evidence>
<keyword evidence="6 8" id="KW-0057">Aromatic amino acid biosynthesis</keyword>
<dbReference type="EMBL" id="AFIG01000001">
    <property type="protein sequence ID" value="EGL55512.1"/>
    <property type="molecule type" value="Genomic_DNA"/>
</dbReference>
<dbReference type="UniPathway" id="UPA00035">
    <property type="reaction ID" value="UER00043"/>
</dbReference>
<dbReference type="PANTHER" id="PTHR22854">
    <property type="entry name" value="TRYPTOPHAN BIOSYNTHESIS PROTEIN"/>
    <property type="match status" value="1"/>
</dbReference>
<dbReference type="PROSITE" id="PS00614">
    <property type="entry name" value="IGPS"/>
    <property type="match status" value="1"/>
</dbReference>
<dbReference type="InterPro" id="IPR001468">
    <property type="entry name" value="Indole-3-GlycerolPSynthase_CS"/>
</dbReference>
<dbReference type="InterPro" id="IPR013785">
    <property type="entry name" value="Aldolase_TIM"/>
</dbReference>
<dbReference type="AlphaFoldDB" id="F5SUE2"/>
<dbReference type="CDD" id="cd00331">
    <property type="entry name" value="IGPS"/>
    <property type="match status" value="1"/>
</dbReference>
<dbReference type="HAMAP" id="MF_00134_B">
    <property type="entry name" value="IGPS_B"/>
    <property type="match status" value="1"/>
</dbReference>
<dbReference type="eggNOG" id="COG0134">
    <property type="taxonomic scope" value="Bacteria"/>
</dbReference>
<dbReference type="Gene3D" id="3.20.20.70">
    <property type="entry name" value="Aldolase class I"/>
    <property type="match status" value="1"/>
</dbReference>
<keyword evidence="4 8" id="KW-0210">Decarboxylase</keyword>
<evidence type="ECO:0000256" key="2">
    <source>
        <dbReference type="ARBA" id="ARBA00004696"/>
    </source>
</evidence>
<dbReference type="RefSeq" id="WP_007145398.1">
    <property type="nucleotide sequence ID" value="NZ_AFIG01000001.1"/>
</dbReference>
<dbReference type="SUPFAM" id="SSF51366">
    <property type="entry name" value="Ribulose-phoshate binding barrel"/>
    <property type="match status" value="1"/>
</dbReference>
<name>F5SUE2_9GAMM</name>
<keyword evidence="3 8" id="KW-0028">Amino-acid biosynthesis</keyword>
<comment type="caution">
    <text evidence="10">The sequence shown here is derived from an EMBL/GenBank/DDBJ whole genome shotgun (WGS) entry which is preliminary data.</text>
</comment>
<dbReference type="InterPro" id="IPR011060">
    <property type="entry name" value="RibuloseP-bd_barrel"/>
</dbReference>
<keyword evidence="11" id="KW-1185">Reference proteome</keyword>
<comment type="pathway">
    <text evidence="2 8">Amino-acid biosynthesis; L-tryptophan biosynthesis; L-tryptophan from chorismate: step 4/5.</text>
</comment>
<dbReference type="GO" id="GO:0004640">
    <property type="term" value="F:phosphoribosylanthranilate isomerase activity"/>
    <property type="evidence" value="ECO:0007669"/>
    <property type="project" value="TreeGrafter"/>
</dbReference>
<dbReference type="InterPro" id="IPR045186">
    <property type="entry name" value="Indole-3-glycerol_P_synth"/>
</dbReference>
<sequence length="266" mass="29633">MSENTPDILLKILQRKQQEIAERSAKIPLAIMQQLAEQANPVRGFVESISKKILNDEPAVIAEVKKASPSKGLLRENFIPEDIAVSYEKGGAACLSVLTDRDFFQGHEVFLQEARNACSLPVIRKDFIIDPYQVFEARAISADCILLIVAALNDNQLETLSQLAIQLGMDVLVEVHDLEELERALVLNLPLIGINNRDLRTFDTSLDTTLSLLQRIPQGHIVITESGIHTRDDVKLMRDNDVNGFLVGEAFMRADDPGAELAKLFY</sequence>
<keyword evidence="7 8" id="KW-0456">Lyase</keyword>
<organism evidence="10 11">
    <name type="scientific">Methylophaga aminisulfidivorans MP</name>
    <dbReference type="NCBI Taxonomy" id="1026882"/>
    <lineage>
        <taxon>Bacteria</taxon>
        <taxon>Pseudomonadati</taxon>
        <taxon>Pseudomonadota</taxon>
        <taxon>Gammaproteobacteria</taxon>
        <taxon>Thiotrichales</taxon>
        <taxon>Piscirickettsiaceae</taxon>
        <taxon>Methylophaga</taxon>
    </lineage>
</organism>
<evidence type="ECO:0000259" key="9">
    <source>
        <dbReference type="Pfam" id="PF00218"/>
    </source>
</evidence>
<comment type="catalytic activity">
    <reaction evidence="1 8">
        <text>1-(2-carboxyphenylamino)-1-deoxy-D-ribulose 5-phosphate + H(+) = (1S,2R)-1-C-(indol-3-yl)glycerol 3-phosphate + CO2 + H2O</text>
        <dbReference type="Rhea" id="RHEA:23476"/>
        <dbReference type="ChEBI" id="CHEBI:15377"/>
        <dbReference type="ChEBI" id="CHEBI:15378"/>
        <dbReference type="ChEBI" id="CHEBI:16526"/>
        <dbReference type="ChEBI" id="CHEBI:58613"/>
        <dbReference type="ChEBI" id="CHEBI:58866"/>
        <dbReference type="EC" id="4.1.1.48"/>
    </reaction>
</comment>
<evidence type="ECO:0000256" key="4">
    <source>
        <dbReference type="ARBA" id="ARBA00022793"/>
    </source>
</evidence>
<evidence type="ECO:0000256" key="1">
    <source>
        <dbReference type="ARBA" id="ARBA00001633"/>
    </source>
</evidence>
<evidence type="ECO:0000256" key="7">
    <source>
        <dbReference type="ARBA" id="ARBA00023239"/>
    </source>
</evidence>
<evidence type="ECO:0000313" key="11">
    <source>
        <dbReference type="Proteomes" id="UP000003544"/>
    </source>
</evidence>
<evidence type="ECO:0000256" key="6">
    <source>
        <dbReference type="ARBA" id="ARBA00023141"/>
    </source>
</evidence>
<comment type="similarity">
    <text evidence="8">Belongs to the TrpC family.</text>
</comment>
<feature type="domain" description="Indole-3-glycerol phosphate synthase" evidence="9">
    <location>
        <begin position="11"/>
        <end position="263"/>
    </location>
</feature>
<evidence type="ECO:0000313" key="10">
    <source>
        <dbReference type="EMBL" id="EGL55512.1"/>
    </source>
</evidence>
<evidence type="ECO:0000256" key="3">
    <source>
        <dbReference type="ARBA" id="ARBA00022605"/>
    </source>
</evidence>